<evidence type="ECO:0000313" key="6">
    <source>
        <dbReference type="Proteomes" id="UP000186364"/>
    </source>
</evidence>
<dbReference type="AlphaFoldDB" id="A0A1Q9ATP7"/>
<evidence type="ECO:0000313" key="5">
    <source>
        <dbReference type="EMBL" id="OLP58776.1"/>
    </source>
</evidence>
<dbReference type="PANTHER" id="PTHR42756">
    <property type="entry name" value="TRANSCRIPTIONAL REGULATOR, MARR"/>
    <property type="match status" value="1"/>
</dbReference>
<keyword evidence="2" id="KW-0238">DNA-binding</keyword>
<dbReference type="GO" id="GO:0003677">
    <property type="term" value="F:DNA binding"/>
    <property type="evidence" value="ECO:0007669"/>
    <property type="project" value="UniProtKB-KW"/>
</dbReference>
<dbReference type="InterPro" id="IPR000835">
    <property type="entry name" value="HTH_MarR-typ"/>
</dbReference>
<dbReference type="PROSITE" id="PS50995">
    <property type="entry name" value="HTH_MARR_2"/>
    <property type="match status" value="1"/>
</dbReference>
<dbReference type="InterPro" id="IPR036388">
    <property type="entry name" value="WH-like_DNA-bd_sf"/>
</dbReference>
<evidence type="ECO:0000256" key="3">
    <source>
        <dbReference type="ARBA" id="ARBA00023163"/>
    </source>
</evidence>
<dbReference type="SUPFAM" id="SSF46785">
    <property type="entry name" value="Winged helix' DNA-binding domain"/>
    <property type="match status" value="1"/>
</dbReference>
<comment type="caution">
    <text evidence="5">The sequence shown here is derived from an EMBL/GenBank/DDBJ whole genome shotgun (WGS) entry which is preliminary data.</text>
</comment>
<dbReference type="EMBL" id="MKIP01000057">
    <property type="protein sequence ID" value="OLP58776.1"/>
    <property type="molecule type" value="Genomic_DNA"/>
</dbReference>
<reference evidence="5 6" key="1">
    <citation type="submission" date="2016-09" db="EMBL/GenBank/DDBJ databases">
        <title>Rhizobium sp. nov., a novel species isolated from the rice rhizosphere.</title>
        <authorList>
            <person name="Zhao J."/>
            <person name="Zhang X."/>
        </authorList>
    </citation>
    <scope>NUCLEOTIDE SEQUENCE [LARGE SCALE GENOMIC DNA]</scope>
    <source>
        <strain evidence="5 6">1.7048</strain>
    </source>
</reference>
<dbReference type="PANTHER" id="PTHR42756:SF1">
    <property type="entry name" value="TRANSCRIPTIONAL REPRESSOR OF EMRAB OPERON"/>
    <property type="match status" value="1"/>
</dbReference>
<feature type="domain" description="HTH marR-type" evidence="4">
    <location>
        <begin position="1"/>
        <end position="137"/>
    </location>
</feature>
<keyword evidence="3" id="KW-0804">Transcription</keyword>
<keyword evidence="6" id="KW-1185">Reference proteome</keyword>
<accession>A0A1Q9ATP7</accession>
<dbReference type="GO" id="GO:0003700">
    <property type="term" value="F:DNA-binding transcription factor activity"/>
    <property type="evidence" value="ECO:0007669"/>
    <property type="project" value="InterPro"/>
</dbReference>
<dbReference type="SMART" id="SM00347">
    <property type="entry name" value="HTH_MARR"/>
    <property type="match status" value="1"/>
</dbReference>
<dbReference type="Pfam" id="PF12802">
    <property type="entry name" value="MarR_2"/>
    <property type="match status" value="1"/>
</dbReference>
<organism evidence="5 6">
    <name type="scientific">Xaviernesmea oryzae</name>
    <dbReference type="NCBI Taxonomy" id="464029"/>
    <lineage>
        <taxon>Bacteria</taxon>
        <taxon>Pseudomonadati</taxon>
        <taxon>Pseudomonadota</taxon>
        <taxon>Alphaproteobacteria</taxon>
        <taxon>Hyphomicrobiales</taxon>
        <taxon>Rhizobiaceae</taxon>
        <taxon>Rhizobium/Agrobacterium group</taxon>
        <taxon>Xaviernesmea</taxon>
    </lineage>
</organism>
<keyword evidence="1" id="KW-0805">Transcription regulation</keyword>
<proteinExistence type="predicted"/>
<sequence length="138" mass="15379">MRDALSNCLVLNTVAAARTLVRKGDARFKPFGVTVQQFSLLAAIRFNPGEPVMSLAQKIQLDRTSLTRNLDLLERKGLVQRAADAVGNARICELTKEGSVLLDQLLRVWQQAQSEISQGFTEDEADTYLRLAKDFADR</sequence>
<evidence type="ECO:0000259" key="4">
    <source>
        <dbReference type="PROSITE" id="PS50995"/>
    </source>
</evidence>
<dbReference type="Gene3D" id="1.10.10.10">
    <property type="entry name" value="Winged helix-like DNA-binding domain superfamily/Winged helix DNA-binding domain"/>
    <property type="match status" value="1"/>
</dbReference>
<evidence type="ECO:0000256" key="2">
    <source>
        <dbReference type="ARBA" id="ARBA00023125"/>
    </source>
</evidence>
<protein>
    <recommendedName>
        <fullName evidence="4">HTH marR-type domain-containing protein</fullName>
    </recommendedName>
</protein>
<dbReference type="InterPro" id="IPR036390">
    <property type="entry name" value="WH_DNA-bd_sf"/>
</dbReference>
<dbReference type="Proteomes" id="UP000186364">
    <property type="component" value="Unassembled WGS sequence"/>
</dbReference>
<dbReference type="PRINTS" id="PR00598">
    <property type="entry name" value="HTHMARR"/>
</dbReference>
<name>A0A1Q9ATP7_9HYPH</name>
<evidence type="ECO:0000256" key="1">
    <source>
        <dbReference type="ARBA" id="ARBA00023015"/>
    </source>
</evidence>
<gene>
    <name evidence="5" type="ORF">BJF93_17065</name>
</gene>